<keyword evidence="5" id="KW-0762">Sugar transport</keyword>
<keyword evidence="2" id="KW-0813">Transport</keyword>
<dbReference type="RefSeq" id="WP_100255157.1">
    <property type="nucleotide sequence ID" value="NZ_CP024870.1"/>
</dbReference>
<dbReference type="InterPro" id="IPR003352">
    <property type="entry name" value="PTS_EIIC"/>
</dbReference>
<evidence type="ECO:0000256" key="5">
    <source>
        <dbReference type="ARBA" id="ARBA00022597"/>
    </source>
</evidence>
<dbReference type="GO" id="GO:0005886">
    <property type="term" value="C:plasma membrane"/>
    <property type="evidence" value="ECO:0007669"/>
    <property type="project" value="UniProtKB-SubCell"/>
</dbReference>
<keyword evidence="9" id="KW-0418">Kinase</keyword>
<dbReference type="Proteomes" id="UP000231179">
    <property type="component" value="Chromosome"/>
</dbReference>
<dbReference type="SUPFAM" id="SSF52794">
    <property type="entry name" value="PTS system IIB component-like"/>
    <property type="match status" value="1"/>
</dbReference>
<comment type="subcellular location">
    <subcellularLocation>
        <location evidence="1">Cell inner membrane</location>
        <topology evidence="1">Multi-pass membrane protein</topology>
    </subcellularLocation>
</comment>
<dbReference type="GO" id="GO:0022877">
    <property type="term" value="F:protein-N(PI)-phosphohistidine-fructose phosphotransferase system transporter activity"/>
    <property type="evidence" value="ECO:0007669"/>
    <property type="project" value="InterPro"/>
</dbReference>
<name>A0A2K8KMG3_9MOLU</name>
<feature type="transmembrane region" description="Helical" evidence="12">
    <location>
        <begin position="332"/>
        <end position="353"/>
    </location>
</feature>
<dbReference type="InterPro" id="IPR002178">
    <property type="entry name" value="PTS_EIIA_type-2_dom"/>
</dbReference>
<keyword evidence="10 12" id="KW-1133">Transmembrane helix</keyword>
<keyword evidence="11 12" id="KW-0472">Membrane</keyword>
<evidence type="ECO:0000256" key="4">
    <source>
        <dbReference type="ARBA" id="ARBA00022553"/>
    </source>
</evidence>
<evidence type="ECO:0000256" key="8">
    <source>
        <dbReference type="ARBA" id="ARBA00022692"/>
    </source>
</evidence>
<dbReference type="PROSITE" id="PS51099">
    <property type="entry name" value="PTS_EIIB_TYPE_2"/>
    <property type="match status" value="1"/>
</dbReference>
<dbReference type="AlphaFoldDB" id="A0A2K8KMG3"/>
<dbReference type="Pfam" id="PF02378">
    <property type="entry name" value="PTS_EIIC"/>
    <property type="match status" value="1"/>
</dbReference>
<dbReference type="InterPro" id="IPR013011">
    <property type="entry name" value="PTS_EIIB_2"/>
</dbReference>
<dbReference type="InterPro" id="IPR006327">
    <property type="entry name" value="PTS_IIC_fruc"/>
</dbReference>
<evidence type="ECO:0000259" key="15">
    <source>
        <dbReference type="PROSITE" id="PS51104"/>
    </source>
</evidence>
<evidence type="ECO:0000313" key="17">
    <source>
        <dbReference type="Proteomes" id="UP000231179"/>
    </source>
</evidence>
<feature type="transmembrane region" description="Helical" evidence="12">
    <location>
        <begin position="391"/>
        <end position="410"/>
    </location>
</feature>
<evidence type="ECO:0000259" key="13">
    <source>
        <dbReference type="PROSITE" id="PS51094"/>
    </source>
</evidence>
<dbReference type="PANTHER" id="PTHR30505:SF0">
    <property type="entry name" value="FRUCTOSE-LIKE PTS SYSTEM EIIBC COMPONENT-RELATED"/>
    <property type="match status" value="1"/>
</dbReference>
<feature type="transmembrane region" description="Helical" evidence="12">
    <location>
        <begin position="508"/>
        <end position="533"/>
    </location>
</feature>
<feature type="transmembrane region" description="Helical" evidence="12">
    <location>
        <begin position="545"/>
        <end position="565"/>
    </location>
</feature>
<dbReference type="EMBL" id="CP024870">
    <property type="protein sequence ID" value="ATX71631.1"/>
    <property type="molecule type" value="Genomic_DNA"/>
</dbReference>
<accession>A0A2K8KMG3</accession>
<dbReference type="InterPro" id="IPR016152">
    <property type="entry name" value="PTrfase/Anion_transptr"/>
</dbReference>
<keyword evidence="17" id="KW-1185">Reference proteome</keyword>
<evidence type="ECO:0000313" key="16">
    <source>
        <dbReference type="EMBL" id="ATX71631.1"/>
    </source>
</evidence>
<feature type="transmembrane region" description="Helical" evidence="12">
    <location>
        <begin position="468"/>
        <end position="487"/>
    </location>
</feature>
<evidence type="ECO:0000259" key="14">
    <source>
        <dbReference type="PROSITE" id="PS51099"/>
    </source>
</evidence>
<sequence>MDNIKVYLDVDITTKEDLFDFIGKKAVELKLLTDANAVVEGFKAREAEGSTAFEDGFAIPHTKLKNLIEPQIIVVRSNSQIEWESMDGKPTTMAIALLIPDNSAAKHLEILSAIAVKLTKTKFKEDLQKAKTEQSVIKLLDLVDANKEEKKVTKEKTKSLSIVAVTACVVGVAHTYMAEEKLLSELTNAGYQIRVETQGSKGVGTELTAAEIKNADLVILATDTNVDKSRFVGKRVYQTHVARAIKEPLKVVADAQAQAVVMKADQDFTTETKKDRQGVIKHILAGISYMIPIIIAGGVLIAASLGIAKAIWGAGASTTGVNNEYPHNPLWAMEQIGGAAFTLMIPILAAFIANSIGGRAAIAPALVGGFIGNDASKFVPMFGMNTVTTPMGFIGAIIAGLLVGYFTLWVNSWRVPKSLRAAMPIFFIPIVGSIAICVLFMYVLGGPIGFVMDKLSAAIEKGYTSDQFGIGLGLGLGILLGAMAGFDMGGPVNKIAFVTSSALVVQKIYYPMGAMAAAIPVAPLGMGLSAVLFKRFFTREEKAAGISALIMGMIGISEGAIPFAIRDPKRAIACNVLGSAIAGAIAGALKVENYAAHGGPIVAILGAVPYGVQTFYFFLAILIGTTVSVVVYGLWLVATLGKLGSVKEAYVNLCVNYKTDAKDKKYALAQQIKTLKNNIKASTDEKEAQGYQQQIESLKTQFDPINNTLKEQLLGAKKAYQEVVGAEKVGVKAKMGDFTKFIQEQKANKQSQLKAIQTEYQTNSTNADKYKKRALKETYNNEKEKALQGFANRITNYEIDMRKEYVNQFNKLI</sequence>
<evidence type="ECO:0000256" key="6">
    <source>
        <dbReference type="ARBA" id="ARBA00022679"/>
    </source>
</evidence>
<protein>
    <submittedName>
        <fullName evidence="16">PTS system, fructose-specific IIA component</fullName>
    </submittedName>
</protein>
<evidence type="ECO:0000256" key="10">
    <source>
        <dbReference type="ARBA" id="ARBA00022989"/>
    </source>
</evidence>
<feature type="transmembrane region" description="Helical" evidence="12">
    <location>
        <begin position="283"/>
        <end position="312"/>
    </location>
</feature>
<dbReference type="NCBIfam" id="TIGR01427">
    <property type="entry name" value="PTS_IIC_fructo"/>
    <property type="match status" value="1"/>
</dbReference>
<dbReference type="NCBIfam" id="TIGR00829">
    <property type="entry name" value="FRU"/>
    <property type="match status" value="1"/>
</dbReference>
<dbReference type="GO" id="GO:0090563">
    <property type="term" value="F:protein-phosphocysteine-sugar phosphotransferase activity"/>
    <property type="evidence" value="ECO:0007669"/>
    <property type="project" value="TreeGrafter"/>
</dbReference>
<dbReference type="GO" id="GO:0005351">
    <property type="term" value="F:carbohydrate:proton symporter activity"/>
    <property type="evidence" value="ECO:0007669"/>
    <property type="project" value="InterPro"/>
</dbReference>
<evidence type="ECO:0000256" key="11">
    <source>
        <dbReference type="ARBA" id="ARBA00023136"/>
    </source>
</evidence>
<dbReference type="PROSITE" id="PS51104">
    <property type="entry name" value="PTS_EIIC_TYPE_2"/>
    <property type="match status" value="1"/>
</dbReference>
<keyword evidence="3" id="KW-1003">Cell membrane</keyword>
<feature type="domain" description="PTS EIIB type-2" evidence="14">
    <location>
        <begin position="162"/>
        <end position="257"/>
    </location>
</feature>
<dbReference type="InterPro" id="IPR003353">
    <property type="entry name" value="PTS_IIB_fruc"/>
</dbReference>
<feature type="transmembrane region" description="Helical" evidence="12">
    <location>
        <begin position="572"/>
        <end position="589"/>
    </location>
</feature>
<feature type="transmembrane region" description="Helical" evidence="12">
    <location>
        <begin position="615"/>
        <end position="637"/>
    </location>
</feature>
<feature type="domain" description="PTS EIIA type-2" evidence="13">
    <location>
        <begin position="1"/>
        <end position="143"/>
    </location>
</feature>
<dbReference type="InterPro" id="IPR050864">
    <property type="entry name" value="Bacterial_PTS_Sugar_Transport"/>
</dbReference>
<organism evidence="16 17">
    <name type="scientific">Spiroplasma clarkii</name>
    <dbReference type="NCBI Taxonomy" id="2139"/>
    <lineage>
        <taxon>Bacteria</taxon>
        <taxon>Bacillati</taxon>
        <taxon>Mycoplasmatota</taxon>
        <taxon>Mollicutes</taxon>
        <taxon>Entomoplasmatales</taxon>
        <taxon>Spiroplasmataceae</taxon>
        <taxon>Spiroplasma</taxon>
    </lineage>
</organism>
<feature type="transmembrane region" description="Helical" evidence="12">
    <location>
        <begin position="422"/>
        <end position="448"/>
    </location>
</feature>
<dbReference type="Pfam" id="PF02302">
    <property type="entry name" value="PTS_IIB"/>
    <property type="match status" value="1"/>
</dbReference>
<evidence type="ECO:0000256" key="1">
    <source>
        <dbReference type="ARBA" id="ARBA00004429"/>
    </source>
</evidence>
<evidence type="ECO:0000256" key="12">
    <source>
        <dbReference type="SAM" id="Phobius"/>
    </source>
</evidence>
<feature type="transmembrane region" description="Helical" evidence="12">
    <location>
        <begin position="360"/>
        <end position="379"/>
    </location>
</feature>
<dbReference type="SUPFAM" id="SSF55804">
    <property type="entry name" value="Phoshotransferase/anion transport protein"/>
    <property type="match status" value="1"/>
</dbReference>
<evidence type="ECO:0000256" key="2">
    <source>
        <dbReference type="ARBA" id="ARBA00022448"/>
    </source>
</evidence>
<dbReference type="Gene3D" id="3.40.930.10">
    <property type="entry name" value="Mannitol-specific EII, Chain A"/>
    <property type="match status" value="1"/>
</dbReference>
<reference evidence="16 17" key="1">
    <citation type="submission" date="2017-11" db="EMBL/GenBank/DDBJ databases">
        <title>Complete genome sequence of Spiroplasma clarkii CN-5 (DSM 19994).</title>
        <authorList>
            <person name="Tsai Y.-M."/>
            <person name="Chang A."/>
            <person name="Lo W.-S."/>
            <person name="Kuo C.-H."/>
        </authorList>
    </citation>
    <scope>NUCLEOTIDE SEQUENCE [LARGE SCALE GENOMIC DNA]</scope>
    <source>
        <strain evidence="16 17">CN-5</strain>
    </source>
</reference>
<dbReference type="InterPro" id="IPR036095">
    <property type="entry name" value="PTS_EIIB-like_sf"/>
</dbReference>
<dbReference type="GO" id="GO:0016301">
    <property type="term" value="F:kinase activity"/>
    <property type="evidence" value="ECO:0007669"/>
    <property type="project" value="UniProtKB-KW"/>
</dbReference>
<gene>
    <name evidence="16" type="primary">fruB</name>
    <name evidence="16" type="ORF">SCLAR_v1c13330</name>
</gene>
<dbReference type="Pfam" id="PF00359">
    <property type="entry name" value="PTS_EIIA_2"/>
    <property type="match status" value="1"/>
</dbReference>
<dbReference type="GO" id="GO:0009401">
    <property type="term" value="P:phosphoenolpyruvate-dependent sugar phosphotransferase system"/>
    <property type="evidence" value="ECO:0007669"/>
    <property type="project" value="UniProtKB-KW"/>
</dbReference>
<evidence type="ECO:0000256" key="9">
    <source>
        <dbReference type="ARBA" id="ARBA00022777"/>
    </source>
</evidence>
<keyword evidence="7" id="KW-0598">Phosphotransferase system</keyword>
<evidence type="ECO:0000256" key="7">
    <source>
        <dbReference type="ARBA" id="ARBA00022683"/>
    </source>
</evidence>
<keyword evidence="6" id="KW-0808">Transferase</keyword>
<dbReference type="Gene3D" id="3.40.50.2300">
    <property type="match status" value="1"/>
</dbReference>
<keyword evidence="8 12" id="KW-0812">Transmembrane</keyword>
<dbReference type="InterPro" id="IPR013014">
    <property type="entry name" value="PTS_EIIC_2"/>
</dbReference>
<dbReference type="PANTHER" id="PTHR30505">
    <property type="entry name" value="FRUCTOSE-LIKE PERMEASE"/>
    <property type="match status" value="1"/>
</dbReference>
<evidence type="ECO:0000256" key="3">
    <source>
        <dbReference type="ARBA" id="ARBA00022475"/>
    </source>
</evidence>
<dbReference type="CDD" id="cd00211">
    <property type="entry name" value="PTS_IIA_fru"/>
    <property type="match status" value="1"/>
</dbReference>
<feature type="domain" description="PTS EIIC type-2" evidence="15">
    <location>
        <begin position="279"/>
        <end position="649"/>
    </location>
</feature>
<keyword evidence="4" id="KW-0597">Phosphoprotein</keyword>
<proteinExistence type="predicted"/>
<dbReference type="PROSITE" id="PS51094">
    <property type="entry name" value="PTS_EIIA_TYPE_2"/>
    <property type="match status" value="1"/>
</dbReference>
<dbReference type="CDD" id="cd05569">
    <property type="entry name" value="PTS_IIB_fructose"/>
    <property type="match status" value="1"/>
</dbReference>
<dbReference type="InterPro" id="IPR003501">
    <property type="entry name" value="PTS_EIIB_2/3"/>
</dbReference>